<name>A0A7W7Q4T6_9PSEU</name>
<reference evidence="2 3" key="1">
    <citation type="submission" date="2020-08" db="EMBL/GenBank/DDBJ databases">
        <title>Genomic Encyclopedia of Type Strains, Phase III (KMG-III): the genomes of soil and plant-associated and newly described type strains.</title>
        <authorList>
            <person name="Whitman W."/>
        </authorList>
    </citation>
    <scope>NUCLEOTIDE SEQUENCE [LARGE SCALE GENOMIC DNA]</scope>
    <source>
        <strain evidence="2 3">CECT 8960</strain>
    </source>
</reference>
<sequence length="86" mass="9704">MSTLAATGIPDAATQDHSIAGLVSVVVVALAIVTAGYFVRCWLFPFTSCRHSDARRLWRCRRCDGTGRRLRVGRRLINHLRAMRRH</sequence>
<organism evidence="2 3">
    <name type="scientific">Actinophytocola algeriensis</name>
    <dbReference type="NCBI Taxonomy" id="1768010"/>
    <lineage>
        <taxon>Bacteria</taxon>
        <taxon>Bacillati</taxon>
        <taxon>Actinomycetota</taxon>
        <taxon>Actinomycetes</taxon>
        <taxon>Pseudonocardiales</taxon>
        <taxon>Pseudonocardiaceae</taxon>
    </lineage>
</organism>
<dbReference type="RefSeq" id="WP_221463984.1">
    <property type="nucleotide sequence ID" value="NZ_JACHJQ010000003.1"/>
</dbReference>
<accession>A0A7W7Q4T6</accession>
<feature type="transmembrane region" description="Helical" evidence="1">
    <location>
        <begin position="20"/>
        <end position="43"/>
    </location>
</feature>
<comment type="caution">
    <text evidence="2">The sequence shown here is derived from an EMBL/GenBank/DDBJ whole genome shotgun (WGS) entry which is preliminary data.</text>
</comment>
<keyword evidence="1" id="KW-1133">Transmembrane helix</keyword>
<dbReference type="AlphaFoldDB" id="A0A7W7Q4T6"/>
<keyword evidence="3" id="KW-1185">Reference proteome</keyword>
<evidence type="ECO:0000256" key="1">
    <source>
        <dbReference type="SAM" id="Phobius"/>
    </source>
</evidence>
<protein>
    <submittedName>
        <fullName evidence="2">Uncharacterized protein</fullName>
    </submittedName>
</protein>
<evidence type="ECO:0000313" key="2">
    <source>
        <dbReference type="EMBL" id="MBB4907085.1"/>
    </source>
</evidence>
<keyword evidence="1" id="KW-0472">Membrane</keyword>
<dbReference type="EMBL" id="JACHJQ010000003">
    <property type="protein sequence ID" value="MBB4907085.1"/>
    <property type="molecule type" value="Genomic_DNA"/>
</dbReference>
<evidence type="ECO:0000313" key="3">
    <source>
        <dbReference type="Proteomes" id="UP000520767"/>
    </source>
</evidence>
<dbReference type="Proteomes" id="UP000520767">
    <property type="component" value="Unassembled WGS sequence"/>
</dbReference>
<proteinExistence type="predicted"/>
<keyword evidence="1" id="KW-0812">Transmembrane</keyword>
<gene>
    <name evidence="2" type="ORF">FHR82_003305</name>
</gene>